<organism evidence="2 3">
    <name type="scientific">Paenibacillus lautus</name>
    <name type="common">Bacillus lautus</name>
    <dbReference type="NCBI Taxonomy" id="1401"/>
    <lineage>
        <taxon>Bacteria</taxon>
        <taxon>Bacillati</taxon>
        <taxon>Bacillota</taxon>
        <taxon>Bacilli</taxon>
        <taxon>Bacillales</taxon>
        <taxon>Paenibacillaceae</taxon>
        <taxon>Paenibacillus</taxon>
    </lineage>
</organism>
<dbReference type="EMBL" id="CP032412">
    <property type="protein sequence ID" value="AYB47644.1"/>
    <property type="molecule type" value="Genomic_DNA"/>
</dbReference>
<sequence length="82" mass="8949">MVCLDLLATLQRITWIGFVVTIYAIYGYRHSNLPKGGMSGDFSGGLPFASFQSSHMPKGGAKTLPGTALWIAFFTCTKFVRV</sequence>
<dbReference type="RefSeq" id="WP_119851047.1">
    <property type="nucleotide sequence ID" value="NZ_CP032412.1"/>
</dbReference>
<reference evidence="2 3" key="1">
    <citation type="submission" date="2018-09" db="EMBL/GenBank/DDBJ databases">
        <title>Genome Sequence of Paenibacillus lautus Strain E7593-69, Azo Dye-Degrading Bacteria, Isolated from Commercial Tattoo Inks.</title>
        <authorList>
            <person name="Nho S.W."/>
            <person name="Kim S.-J."/>
            <person name="Kweon O."/>
            <person name="Cerniglia C.E."/>
        </authorList>
    </citation>
    <scope>NUCLEOTIDE SEQUENCE [LARGE SCALE GENOMIC DNA]</scope>
    <source>
        <strain evidence="2 3">E7593-69</strain>
    </source>
</reference>
<name>A0A385TXJ1_PAELA</name>
<dbReference type="KEGG" id="plw:D5F53_31965"/>
<keyword evidence="1" id="KW-0472">Membrane</keyword>
<keyword evidence="3" id="KW-1185">Reference proteome</keyword>
<keyword evidence="1" id="KW-1133">Transmembrane helix</keyword>
<proteinExistence type="predicted"/>
<dbReference type="Proteomes" id="UP000266552">
    <property type="component" value="Chromosome"/>
</dbReference>
<evidence type="ECO:0000313" key="3">
    <source>
        <dbReference type="Proteomes" id="UP000266552"/>
    </source>
</evidence>
<protein>
    <submittedName>
        <fullName evidence="2">Uncharacterized protein</fullName>
    </submittedName>
</protein>
<evidence type="ECO:0000313" key="2">
    <source>
        <dbReference type="EMBL" id="AYB47644.1"/>
    </source>
</evidence>
<evidence type="ECO:0000256" key="1">
    <source>
        <dbReference type="SAM" id="Phobius"/>
    </source>
</evidence>
<accession>A0A385TXJ1</accession>
<feature type="transmembrane region" description="Helical" evidence="1">
    <location>
        <begin position="12"/>
        <end position="28"/>
    </location>
</feature>
<keyword evidence="1" id="KW-0812">Transmembrane</keyword>
<dbReference type="AlphaFoldDB" id="A0A385TXJ1"/>
<gene>
    <name evidence="2" type="ORF">D5F53_31965</name>
</gene>